<dbReference type="GO" id="GO:0001018">
    <property type="term" value="F:mitochondrial promoter sequence-specific DNA binding"/>
    <property type="evidence" value="ECO:0007669"/>
    <property type="project" value="TreeGrafter"/>
</dbReference>
<comment type="catalytic activity">
    <reaction evidence="7">
        <text>RNA(n) + a ribonucleoside 5'-triphosphate = RNA(n+1) + diphosphate</text>
        <dbReference type="Rhea" id="RHEA:21248"/>
        <dbReference type="Rhea" id="RHEA-COMP:14527"/>
        <dbReference type="Rhea" id="RHEA-COMP:17342"/>
        <dbReference type="ChEBI" id="CHEBI:33019"/>
        <dbReference type="ChEBI" id="CHEBI:61557"/>
        <dbReference type="ChEBI" id="CHEBI:140395"/>
        <dbReference type="EC" id="2.7.7.6"/>
    </reaction>
</comment>
<keyword evidence="5" id="KW-0548">Nucleotidyltransferase</keyword>
<evidence type="ECO:0000259" key="8">
    <source>
        <dbReference type="Pfam" id="PF00940"/>
    </source>
</evidence>
<dbReference type="STRING" id="573370.DMR_30390"/>
<feature type="domain" description="DNA-directed RNA polymerase C-terminal" evidence="8">
    <location>
        <begin position="211"/>
        <end position="591"/>
    </location>
</feature>
<dbReference type="PANTHER" id="PTHR10102">
    <property type="entry name" value="DNA-DIRECTED RNA POLYMERASE, MITOCHONDRIAL"/>
    <property type="match status" value="1"/>
</dbReference>
<dbReference type="GO" id="GO:0003899">
    <property type="term" value="F:DNA-directed RNA polymerase activity"/>
    <property type="evidence" value="ECO:0007669"/>
    <property type="project" value="UniProtKB-EC"/>
</dbReference>
<dbReference type="EMBL" id="AP010904">
    <property type="protein sequence ID" value="BAH76530.1"/>
    <property type="molecule type" value="Genomic_DNA"/>
</dbReference>
<protein>
    <recommendedName>
        <fullName evidence="2">DNA-directed RNA polymerase</fullName>
        <ecNumber evidence="2">2.7.7.6</ecNumber>
    </recommendedName>
</protein>
<evidence type="ECO:0000256" key="4">
    <source>
        <dbReference type="ARBA" id="ARBA00022679"/>
    </source>
</evidence>
<gene>
    <name evidence="9" type="ordered locus">DMR_30390</name>
</gene>
<keyword evidence="4" id="KW-0808">Transferase</keyword>
<evidence type="ECO:0000313" key="9">
    <source>
        <dbReference type="EMBL" id="BAH76530.1"/>
    </source>
</evidence>
<dbReference type="HOGENOM" id="CLU_003364_3_1_7"/>
<dbReference type="AlphaFoldDB" id="C4XIF5"/>
<dbReference type="Pfam" id="PF00940">
    <property type="entry name" value="RNA_pol"/>
    <property type="match status" value="1"/>
</dbReference>
<comment type="similarity">
    <text evidence="1">Belongs to the phage and mitochondrial RNA polymerase family.</text>
</comment>
<dbReference type="Gene3D" id="1.10.287.280">
    <property type="match status" value="1"/>
</dbReference>
<dbReference type="InterPro" id="IPR037159">
    <property type="entry name" value="RNA_POL_N_sf"/>
</dbReference>
<dbReference type="SUPFAM" id="SSF56672">
    <property type="entry name" value="DNA/RNA polymerases"/>
    <property type="match status" value="1"/>
</dbReference>
<dbReference type="KEGG" id="dma:DMR_30390"/>
<dbReference type="PANTHER" id="PTHR10102:SF0">
    <property type="entry name" value="DNA-DIRECTED RNA POLYMERASE, MITOCHONDRIAL"/>
    <property type="match status" value="1"/>
</dbReference>
<reference evidence="9 10" key="1">
    <citation type="journal article" date="2009" name="Genome Res.">
        <title>Whole genome sequence of Desulfovibrio magneticus strain RS-1 revealed common gene clusters in magnetotactic bacteria.</title>
        <authorList>
            <person name="Nakazawa H."/>
            <person name="Arakaki A."/>
            <person name="Narita-Yamada S."/>
            <person name="Yashiro I."/>
            <person name="Jinno K."/>
            <person name="Aoki N."/>
            <person name="Tsuruyama A."/>
            <person name="Okamura Y."/>
            <person name="Tanikawa S."/>
            <person name="Fujita N."/>
            <person name="Takeyama H."/>
            <person name="Matsunaga T."/>
        </authorList>
    </citation>
    <scope>NUCLEOTIDE SEQUENCE [LARGE SCALE GENOMIC DNA]</scope>
    <source>
        <strain evidence="10">ATCC 700980 / DSM 13731 / RS-1</strain>
    </source>
</reference>
<dbReference type="Proteomes" id="UP000009071">
    <property type="component" value="Chromosome"/>
</dbReference>
<proteinExistence type="inferred from homology"/>
<dbReference type="Gene3D" id="1.10.1320.10">
    <property type="entry name" value="DNA-directed RNA polymerase, N-terminal domain"/>
    <property type="match status" value="1"/>
</dbReference>
<name>C4XIF5_SOLM1</name>
<keyword evidence="6" id="KW-0804">Transcription</keyword>
<dbReference type="EC" id="2.7.7.6" evidence="2"/>
<dbReference type="InterPro" id="IPR002092">
    <property type="entry name" value="DNA-dir_Rpol_phage-type"/>
</dbReference>
<evidence type="ECO:0000256" key="7">
    <source>
        <dbReference type="ARBA" id="ARBA00048552"/>
    </source>
</evidence>
<evidence type="ECO:0000256" key="5">
    <source>
        <dbReference type="ARBA" id="ARBA00022695"/>
    </source>
</evidence>
<evidence type="ECO:0000256" key="1">
    <source>
        <dbReference type="ARBA" id="ARBA00009493"/>
    </source>
</evidence>
<keyword evidence="10" id="KW-1185">Reference proteome</keyword>
<evidence type="ECO:0000256" key="6">
    <source>
        <dbReference type="ARBA" id="ARBA00023163"/>
    </source>
</evidence>
<dbReference type="InterPro" id="IPR043502">
    <property type="entry name" value="DNA/RNA_pol_sf"/>
</dbReference>
<dbReference type="GO" id="GO:0006351">
    <property type="term" value="P:DNA-templated transcription"/>
    <property type="evidence" value="ECO:0007669"/>
    <property type="project" value="InterPro"/>
</dbReference>
<dbReference type="Gene3D" id="1.10.150.20">
    <property type="entry name" value="5' to 3' exonuclease, C-terminal subdomain"/>
    <property type="match status" value="1"/>
</dbReference>
<sequence>MPGTFLNEFISSQDVIIKLGKQRGRDTRRIGFSEKFAEYYDPNKTKGSLFKPRKYPMFCSPDEWKKDLSGGGYLIKEDHSFAFNVKSSKQRICIISEYKKNSFDKTFLKALNLLQQTPYNINKKILNTMKHFHGSTSYGNNLTKKLLQDQTLSLADDLADRTFYIPWYLDFRGRMYSSVLQISPQSHDEGRSLLVFSEKKHIDKHNECASLENLAVFGYSKYGSPTGKVSKEKMISWIESNERDIFKSAQDPILNFEFWQKASDRYSFLAFCFEWKNIQQSKAGERYTNIPVYVDGTCNGFQHYAALLRDHISAPFVNLVDGEIPGDFYQNVVDKLHSSAGTTDFSDDITRKFVAEFVDRSFIKKSIISAGYGAGLERRSKVTSKNLHDALVQKYGKNWFQVIGLATENSIEDKDIKLLEKARKIEKQIDDAIKDICPAFSQAKNWLTGVQSLFNENNKCLCWNNPAGVPVHNFYYQFPVYEISLYMDGKLHKIQFRDYESTQEMSLRKKKTSSSISPNYIHSLDAGHAAKIITSFVKSLGKNTPHCIASVHDSFACHTTHVNALQKIIREQFCEMHSKNQLKIFKDQVEQFFDVSLPDLPSFGNLDLNDVLKSRYFFY</sequence>
<dbReference type="PROSITE" id="PS00900">
    <property type="entry name" value="RNA_POL_PHAGE_1"/>
    <property type="match status" value="1"/>
</dbReference>
<accession>C4XIF5</accession>
<keyword evidence="3" id="KW-0240">DNA-directed RNA polymerase</keyword>
<dbReference type="InterPro" id="IPR046950">
    <property type="entry name" value="DNA-dir_Rpol_C_phage-type"/>
</dbReference>
<dbReference type="GO" id="GO:0000428">
    <property type="term" value="C:DNA-directed RNA polymerase complex"/>
    <property type="evidence" value="ECO:0007669"/>
    <property type="project" value="UniProtKB-KW"/>
</dbReference>
<evidence type="ECO:0000256" key="2">
    <source>
        <dbReference type="ARBA" id="ARBA00012418"/>
    </source>
</evidence>
<evidence type="ECO:0000313" key="10">
    <source>
        <dbReference type="Proteomes" id="UP000009071"/>
    </source>
</evidence>
<evidence type="ECO:0000256" key="3">
    <source>
        <dbReference type="ARBA" id="ARBA00022478"/>
    </source>
</evidence>
<organism evidence="9 10">
    <name type="scientific">Solidesulfovibrio magneticus (strain ATCC 700980 / DSM 13731 / RS-1)</name>
    <name type="common">Desulfovibrio magneticus</name>
    <dbReference type="NCBI Taxonomy" id="573370"/>
    <lineage>
        <taxon>Bacteria</taxon>
        <taxon>Pseudomonadati</taxon>
        <taxon>Thermodesulfobacteriota</taxon>
        <taxon>Desulfovibrionia</taxon>
        <taxon>Desulfovibrionales</taxon>
        <taxon>Desulfovibrionaceae</taxon>
        <taxon>Solidesulfovibrio</taxon>
    </lineage>
</organism>
<dbReference type="eggNOG" id="COG5108">
    <property type="taxonomic scope" value="Bacteria"/>
</dbReference>